<keyword evidence="2" id="KW-0479">Metal-binding</keyword>
<dbReference type="InterPro" id="IPR055295">
    <property type="entry name" value="NUDT22/NUDT9-like"/>
</dbReference>
<comment type="caution">
    <text evidence="5">The sequence shown here is derived from an EMBL/GenBank/DDBJ whole genome shotgun (WGS) entry which is preliminary data.</text>
</comment>
<dbReference type="EMBL" id="JARKIK010000040">
    <property type="protein sequence ID" value="KAK8738275.1"/>
    <property type="molecule type" value="Genomic_DNA"/>
</dbReference>
<organism evidence="5 6">
    <name type="scientific">Cherax quadricarinatus</name>
    <name type="common">Australian red claw crayfish</name>
    <dbReference type="NCBI Taxonomy" id="27406"/>
    <lineage>
        <taxon>Eukaryota</taxon>
        <taxon>Metazoa</taxon>
        <taxon>Ecdysozoa</taxon>
        <taxon>Arthropoda</taxon>
        <taxon>Crustacea</taxon>
        <taxon>Multicrustacea</taxon>
        <taxon>Malacostraca</taxon>
        <taxon>Eumalacostraca</taxon>
        <taxon>Eucarida</taxon>
        <taxon>Decapoda</taxon>
        <taxon>Pleocyemata</taxon>
        <taxon>Astacidea</taxon>
        <taxon>Parastacoidea</taxon>
        <taxon>Parastacidae</taxon>
        <taxon>Cherax</taxon>
    </lineage>
</organism>
<dbReference type="GO" id="GO:0052751">
    <property type="term" value="F:GDP-mannose hydrolase activity"/>
    <property type="evidence" value="ECO:0007669"/>
    <property type="project" value="TreeGrafter"/>
</dbReference>
<keyword evidence="3" id="KW-0378">Hydrolase</keyword>
<reference evidence="5 6" key="1">
    <citation type="journal article" date="2024" name="BMC Genomics">
        <title>Genome assembly of redclaw crayfish (Cherax quadricarinatus) provides insights into its immune adaptation and hypoxia tolerance.</title>
        <authorList>
            <person name="Liu Z."/>
            <person name="Zheng J."/>
            <person name="Li H."/>
            <person name="Fang K."/>
            <person name="Wang S."/>
            <person name="He J."/>
            <person name="Zhou D."/>
            <person name="Weng S."/>
            <person name="Chi M."/>
            <person name="Gu Z."/>
            <person name="He J."/>
            <person name="Li F."/>
            <person name="Wang M."/>
        </authorList>
    </citation>
    <scope>NUCLEOTIDE SEQUENCE [LARGE SCALE GENOMIC DNA]</scope>
    <source>
        <strain evidence="5">ZL_2023a</strain>
    </source>
</reference>
<accession>A0AAW0X586</accession>
<keyword evidence="4" id="KW-0460">Magnesium</keyword>
<sequence>NLLSTTRRYKWLTYFSDLLQKLQTVSINILCYMACKHQRLVVCMVTSRRVYHSMRNMSIERVKWWEEQVQLVSSHTPVTHTQVTAKFEPSKFARRSSLDVEQQINKVWEAKCAQNPRLYNGDKFRLAGWNNEEGKWVLHIGLTCYKDLCGTNLAQNYRWIQEKGTKDFGNMQAYMSDPIGVEFSSSGGGGRSWHP</sequence>
<keyword evidence="6" id="KW-1185">Reference proteome</keyword>
<protein>
    <submittedName>
        <fullName evidence="5">Uncharacterized protein</fullName>
    </submittedName>
</protein>
<dbReference type="GO" id="GO:0046872">
    <property type="term" value="F:metal ion binding"/>
    <property type="evidence" value="ECO:0007669"/>
    <property type="project" value="UniProtKB-KW"/>
</dbReference>
<evidence type="ECO:0000256" key="1">
    <source>
        <dbReference type="ARBA" id="ARBA00001946"/>
    </source>
</evidence>
<gene>
    <name evidence="5" type="ORF">OTU49_004137</name>
</gene>
<comment type="cofactor">
    <cofactor evidence="1">
        <name>Mg(2+)</name>
        <dbReference type="ChEBI" id="CHEBI:18420"/>
    </cofactor>
</comment>
<dbReference type="PANTHER" id="PTHR31835">
    <property type="entry name" value="URIDINE DIPHOSPHATE GLUCOSE PYROPHOSPHATASE"/>
    <property type="match status" value="1"/>
</dbReference>
<dbReference type="Proteomes" id="UP001445076">
    <property type="component" value="Unassembled WGS sequence"/>
</dbReference>
<feature type="non-terminal residue" evidence="5">
    <location>
        <position position="1"/>
    </location>
</feature>
<proteinExistence type="predicted"/>
<evidence type="ECO:0000256" key="3">
    <source>
        <dbReference type="ARBA" id="ARBA00022801"/>
    </source>
</evidence>
<name>A0AAW0X586_CHEQU</name>
<evidence type="ECO:0000256" key="4">
    <source>
        <dbReference type="ARBA" id="ARBA00022842"/>
    </source>
</evidence>
<dbReference type="AlphaFoldDB" id="A0AAW0X586"/>
<evidence type="ECO:0000313" key="5">
    <source>
        <dbReference type="EMBL" id="KAK8738275.1"/>
    </source>
</evidence>
<dbReference type="PANTHER" id="PTHR31835:SF1">
    <property type="entry name" value="URIDINE DIPHOSPHATE GLUCOSE PYROPHOSPHATASE NUDT22"/>
    <property type="match status" value="1"/>
</dbReference>
<evidence type="ECO:0000313" key="6">
    <source>
        <dbReference type="Proteomes" id="UP001445076"/>
    </source>
</evidence>
<evidence type="ECO:0000256" key="2">
    <source>
        <dbReference type="ARBA" id="ARBA00022723"/>
    </source>
</evidence>